<feature type="compositionally biased region" description="Basic and acidic residues" evidence="1">
    <location>
        <begin position="324"/>
        <end position="337"/>
    </location>
</feature>
<dbReference type="GeneID" id="102229137"/>
<dbReference type="AlphaFoldDB" id="M4A523"/>
<reference evidence="3" key="1">
    <citation type="submission" date="2012-01" db="EMBL/GenBank/DDBJ databases">
        <authorList>
            <person name="Walter R."/>
            <person name="Schartl M."/>
            <person name="Warren W."/>
        </authorList>
    </citation>
    <scope>NUCLEOTIDE SEQUENCE [LARGE SCALE GENOMIC DNA]</scope>
    <source>
        <strain evidence="3">JP 163 A</strain>
    </source>
</reference>
<dbReference type="FunCoup" id="M4A523">
    <property type="interactions" value="212"/>
</dbReference>
<dbReference type="Ensembl" id="ENSXMAT00000009581.2">
    <property type="protein sequence ID" value="ENSXMAP00000009567.1"/>
    <property type="gene ID" value="ENSXMAG00000009551.2"/>
</dbReference>
<feature type="compositionally biased region" description="Basic and acidic residues" evidence="1">
    <location>
        <begin position="422"/>
        <end position="439"/>
    </location>
</feature>
<feature type="compositionally biased region" description="Basic and acidic residues" evidence="1">
    <location>
        <begin position="570"/>
        <end position="594"/>
    </location>
</feature>
<evidence type="ECO:0000313" key="3">
    <source>
        <dbReference type="Proteomes" id="UP000002852"/>
    </source>
</evidence>
<dbReference type="KEGG" id="xma:102229137"/>
<dbReference type="RefSeq" id="XP_023181601.1">
    <property type="nucleotide sequence ID" value="XM_023325833.1"/>
</dbReference>
<feature type="compositionally biased region" description="Polar residues" evidence="1">
    <location>
        <begin position="57"/>
        <end position="74"/>
    </location>
</feature>
<feature type="region of interest" description="Disordered" evidence="1">
    <location>
        <begin position="791"/>
        <end position="825"/>
    </location>
</feature>
<dbReference type="GeneTree" id="ENSGT00940000168651"/>
<feature type="compositionally biased region" description="Polar residues" evidence="1">
    <location>
        <begin position="231"/>
        <end position="244"/>
    </location>
</feature>
<feature type="compositionally biased region" description="Basic and acidic residues" evidence="1">
    <location>
        <begin position="712"/>
        <end position="724"/>
    </location>
</feature>
<protein>
    <submittedName>
        <fullName evidence="2">Muscle M-line assembly protein unc-89-like</fullName>
    </submittedName>
</protein>
<feature type="region of interest" description="Disordered" evidence="1">
    <location>
        <begin position="55"/>
        <end position="82"/>
    </location>
</feature>
<feature type="compositionally biased region" description="Basic residues" evidence="1">
    <location>
        <begin position="595"/>
        <end position="604"/>
    </location>
</feature>
<feature type="compositionally biased region" description="Polar residues" evidence="1">
    <location>
        <begin position="443"/>
        <end position="454"/>
    </location>
</feature>
<name>M4A523_XIPMA</name>
<dbReference type="STRING" id="8083.ENSXMAP00000009567"/>
<sequence length="1023" mass="114345">MESKYSTLRRPRRKLCYITEKKSLSNQWVESFTYEDVDKMFDDIDVCVPEPHPPSVLFQSSGSGTNYSEASMSPVSREKHPAEELAEYQISLYQAPNGHVEVPASSPILNLDTDPGFPLEAHTPIKTSSPIEHNPGKKTTENLEEDDDGVTQIPFNREEKTEEPEADPVPIQKPQCNGQVAEETDDWILESPSTRIVLTKLSSHRAVVQNPSKDENIKDSVQKVRIEPEVASSTKKSSLDSTQPPAEPSSRVKRDMIGFLKKIQLARKSLPSCSKKTPVKAQPCPPDPPEPEDDFLILEDNSPLWFSIPSKSGLSKKERLRKKSSADDKKSSTDKGTNEGPIEVSRKQKKGEMANSKLDSQAVNQRTKKKKGKEKNREMAESNDNKGDFLSLLDLPAGDFVEQEKPNKKKRQKKVPSEQTNESEHQPKGKTNVEPEKEAAQNLKGSTNSLNEQKSQTERSEDVQETGPDDVFREEHQEQIVQETAETDKDIKSEANKEVKQDKKSAASSSSSSVEAQLSRKRKRRPPGDWWVSSPANPEQAEAPQPLKKSKLKRKEPSTAVRSTVKNKKDKAPARRNSKEPTKSASVDTKEVKESKRKTPKRRNARDVKNKETAEKPRRLVAELEEQQISDQELDELSSPLVFSKRDHSLNSRGEFQKVYRHTSTPASQTCQQKEQLRETQPTKRRRKPPGDWWAAPKADDLEAIDSQPPRNDPKPQQKGEKRPKQAPFRLGAPKNCNGASKTQGGAPKAPVKPLSAPKIVRRSLATFKDPSVVETRGLAVTNRQLQHCKMRNVTSQPSEESADTGPTTGSRPDADMHSGADVDECTQPDQEVSLFRQCQAEDTLRVLKSGPSSMINLEKYDDDANLLSSRVHAVLSVSDFCAYPLKPLILHSNDKENITEWFQSLWTVEADGDTAITPDLFQWYSYQSYALGIQEDFTSSSFCAGKLLMGSYTKKPLWVDHSATTIFNLLTSSVKVTVDGSVSHYSPGQAFVVKCGQAYSIQNVNAQPSVLYFTRMLAESLD</sequence>
<reference evidence="2" key="3">
    <citation type="submission" date="2025-08" db="UniProtKB">
        <authorList>
            <consortium name="Ensembl"/>
        </authorList>
    </citation>
    <scope>IDENTIFICATION</scope>
    <source>
        <strain evidence="2">JP 163 A</strain>
    </source>
</reference>
<reference evidence="2" key="4">
    <citation type="submission" date="2025-09" db="UniProtKB">
        <authorList>
            <consortium name="Ensembl"/>
        </authorList>
    </citation>
    <scope>IDENTIFICATION</scope>
    <source>
        <strain evidence="2">JP 163 A</strain>
    </source>
</reference>
<accession>M4A523</accession>
<feature type="region of interest" description="Disordered" evidence="1">
    <location>
        <begin position="104"/>
        <end position="185"/>
    </location>
</feature>
<dbReference type="InParanoid" id="M4A523"/>
<proteinExistence type="predicted"/>
<dbReference type="eggNOG" id="ENOG502S2KA">
    <property type="taxonomic scope" value="Eukaryota"/>
</dbReference>
<feature type="compositionally biased region" description="Basic and acidic residues" evidence="1">
    <location>
        <begin position="486"/>
        <end position="505"/>
    </location>
</feature>
<reference evidence="3" key="2">
    <citation type="journal article" date="2013" name="Nat. Genet.">
        <title>The genome of the platyfish, Xiphophorus maculatus, provides insights into evolutionary adaptation and several complex traits.</title>
        <authorList>
            <person name="Schartl M."/>
            <person name="Walter R.B."/>
            <person name="Shen Y."/>
            <person name="Garcia T."/>
            <person name="Catchen J."/>
            <person name="Amores A."/>
            <person name="Braasch I."/>
            <person name="Chalopin D."/>
            <person name="Volff J.N."/>
            <person name="Lesch K.P."/>
            <person name="Bisazza A."/>
            <person name="Minx P."/>
            <person name="Hillier L."/>
            <person name="Wilson R.K."/>
            <person name="Fuerstenberg S."/>
            <person name="Boore J."/>
            <person name="Searle S."/>
            <person name="Postlethwait J.H."/>
            <person name="Warren W.C."/>
        </authorList>
    </citation>
    <scope>NUCLEOTIDE SEQUENCE [LARGE SCALE GENOMIC DNA]</scope>
    <source>
        <strain evidence="3">JP 163 A</strain>
    </source>
</reference>
<dbReference type="InterPro" id="IPR014710">
    <property type="entry name" value="RmlC-like_jellyroll"/>
</dbReference>
<dbReference type="Proteomes" id="UP000002852">
    <property type="component" value="Unassembled WGS sequence"/>
</dbReference>
<feature type="compositionally biased region" description="Basic and acidic residues" evidence="1">
    <location>
        <begin position="605"/>
        <end position="622"/>
    </location>
</feature>
<feature type="region of interest" description="Disordered" evidence="1">
    <location>
        <begin position="204"/>
        <end position="257"/>
    </location>
</feature>
<feature type="compositionally biased region" description="Acidic residues" evidence="1">
    <location>
        <begin position="623"/>
        <end position="636"/>
    </location>
</feature>
<feature type="compositionally biased region" description="Basic and acidic residues" evidence="1">
    <location>
        <begin position="212"/>
        <end position="228"/>
    </location>
</feature>
<dbReference type="OrthoDB" id="1939643at2759"/>
<feature type="region of interest" description="Disordered" evidence="1">
    <location>
        <begin position="270"/>
        <end position="754"/>
    </location>
</feature>
<feature type="compositionally biased region" description="Polar residues" evidence="1">
    <location>
        <begin position="793"/>
        <end position="811"/>
    </location>
</feature>
<evidence type="ECO:0000313" key="2">
    <source>
        <dbReference type="Ensembl" id="ENSXMAP00000009567.1"/>
    </source>
</evidence>
<dbReference type="OMA" id="HSATTIF"/>
<organism evidence="2 3">
    <name type="scientific">Xiphophorus maculatus</name>
    <name type="common">Southern platyfish</name>
    <name type="synonym">Platypoecilus maculatus</name>
    <dbReference type="NCBI Taxonomy" id="8083"/>
    <lineage>
        <taxon>Eukaryota</taxon>
        <taxon>Metazoa</taxon>
        <taxon>Chordata</taxon>
        <taxon>Craniata</taxon>
        <taxon>Vertebrata</taxon>
        <taxon>Euteleostomi</taxon>
        <taxon>Actinopterygii</taxon>
        <taxon>Neopterygii</taxon>
        <taxon>Teleostei</taxon>
        <taxon>Neoteleostei</taxon>
        <taxon>Acanthomorphata</taxon>
        <taxon>Ovalentaria</taxon>
        <taxon>Atherinomorphae</taxon>
        <taxon>Cyprinodontiformes</taxon>
        <taxon>Poeciliidae</taxon>
        <taxon>Poeciliinae</taxon>
        <taxon>Xiphophorus</taxon>
    </lineage>
</organism>
<feature type="compositionally biased region" description="Polar residues" evidence="1">
    <location>
        <begin position="662"/>
        <end position="674"/>
    </location>
</feature>
<dbReference type="HOGENOM" id="CLU_276210_0_0_1"/>
<feature type="compositionally biased region" description="Low complexity" evidence="1">
    <location>
        <begin position="535"/>
        <end position="546"/>
    </location>
</feature>
<dbReference type="Gene3D" id="2.60.120.10">
    <property type="entry name" value="Jelly Rolls"/>
    <property type="match status" value="1"/>
</dbReference>
<feature type="compositionally biased region" description="Basic and acidic residues" evidence="1">
    <location>
        <begin position="375"/>
        <end position="387"/>
    </location>
</feature>
<feature type="compositionally biased region" description="Basic and acidic residues" evidence="1">
    <location>
        <begin position="644"/>
        <end position="658"/>
    </location>
</feature>
<evidence type="ECO:0000256" key="1">
    <source>
        <dbReference type="SAM" id="MobiDB-lite"/>
    </source>
</evidence>
<keyword evidence="3" id="KW-1185">Reference proteome</keyword>